<dbReference type="AlphaFoldDB" id="V5C977"/>
<dbReference type="InterPro" id="IPR007809">
    <property type="entry name" value="FlgN-like"/>
</dbReference>
<dbReference type="STRING" id="1116472.MGMO_25c00060"/>
<dbReference type="eggNOG" id="COG3418">
    <property type="taxonomic scope" value="Bacteria"/>
</dbReference>
<sequence length="165" mass="18837">MVEKTWPIAEKLIINTLDLTRQLHRQFVQEADMLKDSPQPELLDAITANKRQLLSQLEQFNQQCGQILATEKLPNNRDGFKVYFQRAEAEGLPTTETFKNWSQIQLLCSECKALNEQNGASIELLAQHTKRSLDILKGKPFSSNTYGRDGITKSDPVTHTLTFYL</sequence>
<dbReference type="RefSeq" id="WP_023493641.1">
    <property type="nucleotide sequence ID" value="NZ_AYLO01000025.1"/>
</dbReference>
<evidence type="ECO:0000256" key="3">
    <source>
        <dbReference type="ARBA" id="ARBA00022795"/>
    </source>
</evidence>
<dbReference type="GO" id="GO:0044780">
    <property type="term" value="P:bacterial-type flagellum assembly"/>
    <property type="evidence" value="ECO:0007669"/>
    <property type="project" value="InterPro"/>
</dbReference>
<evidence type="ECO:0000256" key="1">
    <source>
        <dbReference type="ARBA" id="ARBA00002397"/>
    </source>
</evidence>
<dbReference type="InterPro" id="IPR036679">
    <property type="entry name" value="FlgN-like_sf"/>
</dbReference>
<comment type="similarity">
    <text evidence="2">Belongs to the FlgN family.</text>
</comment>
<evidence type="ECO:0000313" key="4">
    <source>
        <dbReference type="EMBL" id="ESS73328.1"/>
    </source>
</evidence>
<dbReference type="Proteomes" id="UP000017842">
    <property type="component" value="Unassembled WGS sequence"/>
</dbReference>
<evidence type="ECO:0000256" key="2">
    <source>
        <dbReference type="ARBA" id="ARBA00007703"/>
    </source>
</evidence>
<name>V5C977_9GAMM</name>
<accession>V5C977</accession>
<dbReference type="OrthoDB" id="5566793at2"/>
<keyword evidence="5" id="KW-1185">Reference proteome</keyword>
<comment type="function">
    <text evidence="1">Required for the efficient initiation of filament assembly.</text>
</comment>
<protein>
    <submittedName>
        <fullName evidence="4">FlgN family protein</fullName>
    </submittedName>
</protein>
<comment type="caution">
    <text evidence="4">The sequence shown here is derived from an EMBL/GenBank/DDBJ whole genome shotgun (WGS) entry which is preliminary data.</text>
</comment>
<dbReference type="EMBL" id="AYLO01000025">
    <property type="protein sequence ID" value="ESS73328.1"/>
    <property type="molecule type" value="Genomic_DNA"/>
</dbReference>
<gene>
    <name evidence="4" type="ORF">MGMO_25c00060</name>
</gene>
<organism evidence="4 5">
    <name type="scientific">Methyloglobulus morosus KoM1</name>
    <dbReference type="NCBI Taxonomy" id="1116472"/>
    <lineage>
        <taxon>Bacteria</taxon>
        <taxon>Pseudomonadati</taxon>
        <taxon>Pseudomonadota</taxon>
        <taxon>Gammaproteobacteria</taxon>
        <taxon>Methylococcales</taxon>
        <taxon>Methylococcaceae</taxon>
        <taxon>Methyloglobulus</taxon>
    </lineage>
</organism>
<dbReference type="SUPFAM" id="SSF140566">
    <property type="entry name" value="FlgN-like"/>
    <property type="match status" value="1"/>
</dbReference>
<proteinExistence type="inferred from homology"/>
<dbReference type="Pfam" id="PF05130">
    <property type="entry name" value="FlgN"/>
    <property type="match status" value="1"/>
</dbReference>
<reference evidence="4 5" key="1">
    <citation type="journal article" date="2013" name="Genome Announc.">
        <title>Draft Genome Sequence of the Methanotrophic Gammaproteobacterium Methyloglobulus morosus DSM 22980 Strain KoM1.</title>
        <authorList>
            <person name="Poehlein A."/>
            <person name="Deutzmann J.S."/>
            <person name="Daniel R."/>
            <person name="Simeonova D.D."/>
        </authorList>
    </citation>
    <scope>NUCLEOTIDE SEQUENCE [LARGE SCALE GENOMIC DNA]</scope>
    <source>
        <strain evidence="4 5">KoM1</strain>
    </source>
</reference>
<keyword evidence="3" id="KW-1005">Bacterial flagellum biogenesis</keyword>
<evidence type="ECO:0000313" key="5">
    <source>
        <dbReference type="Proteomes" id="UP000017842"/>
    </source>
</evidence>
<dbReference type="Gene3D" id="1.20.58.300">
    <property type="entry name" value="FlgN-like"/>
    <property type="match status" value="1"/>
</dbReference>